<evidence type="ECO:0000313" key="2">
    <source>
        <dbReference type="Proteomes" id="UP000007963"/>
    </source>
</evidence>
<dbReference type="Proteomes" id="UP000007963">
    <property type="component" value="Unassembled WGS sequence"/>
</dbReference>
<organism evidence="1 2">
    <name type="scientific">Aspergillus terreus (strain NIH 2624 / FGSC A1156)</name>
    <dbReference type="NCBI Taxonomy" id="341663"/>
    <lineage>
        <taxon>Eukaryota</taxon>
        <taxon>Fungi</taxon>
        <taxon>Dikarya</taxon>
        <taxon>Ascomycota</taxon>
        <taxon>Pezizomycotina</taxon>
        <taxon>Eurotiomycetes</taxon>
        <taxon>Eurotiomycetidae</taxon>
        <taxon>Eurotiales</taxon>
        <taxon>Aspergillaceae</taxon>
        <taxon>Aspergillus</taxon>
        <taxon>Aspergillus subgen. Circumdati</taxon>
    </lineage>
</organism>
<protein>
    <submittedName>
        <fullName evidence="1">Uncharacterized protein</fullName>
    </submittedName>
</protein>
<dbReference type="HOGENOM" id="CLU_2291129_0_0_1"/>
<dbReference type="EMBL" id="CH476609">
    <property type="protein sequence ID" value="EAU29620.1"/>
    <property type="molecule type" value="Genomic_DNA"/>
</dbReference>
<dbReference type="VEuPathDB" id="FungiDB:ATEG_10171"/>
<evidence type="ECO:0000313" key="1">
    <source>
        <dbReference type="EMBL" id="EAU29620.1"/>
    </source>
</evidence>
<reference evidence="2" key="1">
    <citation type="submission" date="2005-09" db="EMBL/GenBank/DDBJ databases">
        <title>Annotation of the Aspergillus terreus NIH2624 genome.</title>
        <authorList>
            <person name="Birren B.W."/>
            <person name="Lander E.S."/>
            <person name="Galagan J.E."/>
            <person name="Nusbaum C."/>
            <person name="Devon K."/>
            <person name="Henn M."/>
            <person name="Ma L.-J."/>
            <person name="Jaffe D.B."/>
            <person name="Butler J."/>
            <person name="Alvarez P."/>
            <person name="Gnerre S."/>
            <person name="Grabherr M."/>
            <person name="Kleber M."/>
            <person name="Mauceli E.W."/>
            <person name="Brockman W."/>
            <person name="Rounsley S."/>
            <person name="Young S.K."/>
            <person name="LaButti K."/>
            <person name="Pushparaj V."/>
            <person name="DeCaprio D."/>
            <person name="Crawford M."/>
            <person name="Koehrsen M."/>
            <person name="Engels R."/>
            <person name="Montgomery P."/>
            <person name="Pearson M."/>
            <person name="Howarth C."/>
            <person name="Larson L."/>
            <person name="Luoma S."/>
            <person name="White J."/>
            <person name="Alvarado L."/>
            <person name="Kodira C.D."/>
            <person name="Zeng Q."/>
            <person name="Oleary S."/>
            <person name="Yandava C."/>
            <person name="Denning D.W."/>
            <person name="Nierman W.C."/>
            <person name="Milne T."/>
            <person name="Madden K."/>
        </authorList>
    </citation>
    <scope>NUCLEOTIDE SEQUENCE [LARGE SCALE GENOMIC DNA]</scope>
    <source>
        <strain evidence="2">NIH 2624 / FGSC A1156</strain>
    </source>
</reference>
<proteinExistence type="predicted"/>
<dbReference type="OrthoDB" id="4497426at2759"/>
<sequence length="101" mass="10845">MCFHVVGITCHHVARRGLNEQGDCGKLGAKVIGPSHDSESLTIKSKYSTPQAALIDIETIETQLSSELSRSLPPNIPAPLLVKSQRTQELATKLGQVKGNV</sequence>
<name>Q0C813_ASPTN</name>
<accession>Q0C813</accession>
<dbReference type="AlphaFoldDB" id="Q0C813"/>
<gene>
    <name evidence="1" type="ORF">ATEG_10171</name>
</gene>
<dbReference type="GeneID" id="4319535"/>
<dbReference type="RefSeq" id="XP_001209473.1">
    <property type="nucleotide sequence ID" value="XM_001209473.1"/>
</dbReference>